<proteinExistence type="predicted"/>
<comment type="caution">
    <text evidence="1">The sequence shown here is derived from an EMBL/GenBank/DDBJ whole genome shotgun (WGS) entry which is preliminary data.</text>
</comment>
<evidence type="ECO:0000313" key="1">
    <source>
        <dbReference type="EMBL" id="TNN35648.1"/>
    </source>
</evidence>
<keyword evidence="2" id="KW-1185">Reference proteome</keyword>
<accession>A0A4Z2F3L9</accession>
<dbReference type="Proteomes" id="UP000314294">
    <property type="component" value="Unassembled WGS sequence"/>
</dbReference>
<reference evidence="1 2" key="1">
    <citation type="submission" date="2019-03" db="EMBL/GenBank/DDBJ databases">
        <title>First draft genome of Liparis tanakae, snailfish: a comprehensive survey of snailfish specific genes.</title>
        <authorList>
            <person name="Kim W."/>
            <person name="Song I."/>
            <person name="Jeong J.-H."/>
            <person name="Kim D."/>
            <person name="Kim S."/>
            <person name="Ryu S."/>
            <person name="Song J.Y."/>
            <person name="Lee S.K."/>
        </authorList>
    </citation>
    <scope>NUCLEOTIDE SEQUENCE [LARGE SCALE GENOMIC DNA]</scope>
    <source>
        <tissue evidence="1">Muscle</tissue>
    </source>
</reference>
<sequence>MSPSCSSPLWLSLSRTEERLLASSASFCRRCTSWSQNTCSSLADRLTTDFCMRSCSSRCRLRMGALASTSCTMSSRYLLTRLFSSRSNCSCSWLSTYAVYSCRTHSHASESTNEPLSLALDSSSLASSSSFSRARTLSVSAATLWSVAPFISCSVSSRALLALVQLLHGAAQLGTLCLRIRRRSLKAPRQQKDGVNLEIRLHFSSRSSLPFCRERASSSSLFACSSRLSQVVWLFSSSFSWFIRFSLYCKPPAPHLATRVTGCTGHAGAV</sequence>
<protein>
    <submittedName>
        <fullName evidence="1">Uncharacterized protein</fullName>
    </submittedName>
</protein>
<gene>
    <name evidence="1" type="ORF">EYF80_054194</name>
</gene>
<name>A0A4Z2F3L9_9TELE</name>
<evidence type="ECO:0000313" key="2">
    <source>
        <dbReference type="Proteomes" id="UP000314294"/>
    </source>
</evidence>
<dbReference type="AlphaFoldDB" id="A0A4Z2F3L9"/>
<organism evidence="1 2">
    <name type="scientific">Liparis tanakae</name>
    <name type="common">Tanaka's snailfish</name>
    <dbReference type="NCBI Taxonomy" id="230148"/>
    <lineage>
        <taxon>Eukaryota</taxon>
        <taxon>Metazoa</taxon>
        <taxon>Chordata</taxon>
        <taxon>Craniata</taxon>
        <taxon>Vertebrata</taxon>
        <taxon>Euteleostomi</taxon>
        <taxon>Actinopterygii</taxon>
        <taxon>Neopterygii</taxon>
        <taxon>Teleostei</taxon>
        <taxon>Neoteleostei</taxon>
        <taxon>Acanthomorphata</taxon>
        <taxon>Eupercaria</taxon>
        <taxon>Perciformes</taxon>
        <taxon>Cottioidei</taxon>
        <taxon>Cottales</taxon>
        <taxon>Liparidae</taxon>
        <taxon>Liparis</taxon>
    </lineage>
</organism>
<dbReference type="EMBL" id="SRLO01001733">
    <property type="protein sequence ID" value="TNN35648.1"/>
    <property type="molecule type" value="Genomic_DNA"/>
</dbReference>